<dbReference type="EMBL" id="JBHSNB010000001">
    <property type="protein sequence ID" value="MFC5585025.1"/>
    <property type="molecule type" value="Genomic_DNA"/>
</dbReference>
<comment type="caution">
    <text evidence="1">The sequence shown here is derived from an EMBL/GenBank/DDBJ whole genome shotgun (WGS) entry which is preliminary data.</text>
</comment>
<dbReference type="Proteomes" id="UP001596107">
    <property type="component" value="Unassembled WGS sequence"/>
</dbReference>
<evidence type="ECO:0000313" key="1">
    <source>
        <dbReference type="EMBL" id="MFC5585025.1"/>
    </source>
</evidence>
<gene>
    <name evidence="1" type="ORF">ACFPOD_07880</name>
</gene>
<dbReference type="RefSeq" id="WP_281425580.1">
    <property type="nucleotide sequence ID" value="NZ_CP078143.1"/>
</dbReference>
<reference evidence="2" key="1">
    <citation type="journal article" date="2019" name="Int. J. Syst. Evol. Microbiol.">
        <title>The Global Catalogue of Microorganisms (GCM) 10K type strain sequencing project: providing services to taxonomists for standard genome sequencing and annotation.</title>
        <authorList>
            <consortium name="The Broad Institute Genomics Platform"/>
            <consortium name="The Broad Institute Genome Sequencing Center for Infectious Disease"/>
            <person name="Wu L."/>
            <person name="Ma J."/>
        </authorList>
    </citation>
    <scope>NUCLEOTIDE SEQUENCE [LARGE SCALE GENOMIC DNA]</scope>
    <source>
        <strain evidence="2">JCM 3366</strain>
    </source>
</reference>
<keyword evidence="2" id="KW-1185">Reference proteome</keyword>
<protein>
    <submittedName>
        <fullName evidence="1">Uncharacterized protein</fullName>
    </submittedName>
</protein>
<sequence length="40" mass="4576">MKYEERYAGRHDELQMACHGCDRRGALDLDLGFSANSKQC</sequence>
<evidence type="ECO:0000313" key="2">
    <source>
        <dbReference type="Proteomes" id="UP001596107"/>
    </source>
</evidence>
<name>A0ABW0T6M6_9HYPH</name>
<organism evidence="1 2">
    <name type="scientific">Nitratireductor kimnyeongensis</name>
    <dbReference type="NCBI Taxonomy" id="430679"/>
    <lineage>
        <taxon>Bacteria</taxon>
        <taxon>Pseudomonadati</taxon>
        <taxon>Pseudomonadota</taxon>
        <taxon>Alphaproteobacteria</taxon>
        <taxon>Hyphomicrobiales</taxon>
        <taxon>Phyllobacteriaceae</taxon>
        <taxon>Nitratireductor</taxon>
    </lineage>
</organism>
<proteinExistence type="predicted"/>
<accession>A0ABW0T6M6</accession>